<protein>
    <submittedName>
        <fullName evidence="1">DUF3419 family protein</fullName>
    </submittedName>
</protein>
<dbReference type="PANTHER" id="PTHR47473:SF1">
    <property type="entry name" value="METHYLTRANSFERASE DOMAIN-CONTAINING PROTEIN"/>
    <property type="match status" value="1"/>
</dbReference>
<name>A0ABV9QI96_9FIRM</name>
<evidence type="ECO:0000313" key="1">
    <source>
        <dbReference type="EMBL" id="MFC4803508.1"/>
    </source>
</evidence>
<evidence type="ECO:0000313" key="2">
    <source>
        <dbReference type="Proteomes" id="UP001595916"/>
    </source>
</evidence>
<reference evidence="2" key="1">
    <citation type="journal article" date="2019" name="Int. J. Syst. Evol. Microbiol.">
        <title>The Global Catalogue of Microorganisms (GCM) 10K type strain sequencing project: providing services to taxonomists for standard genome sequencing and annotation.</title>
        <authorList>
            <consortium name="The Broad Institute Genomics Platform"/>
            <consortium name="The Broad Institute Genome Sequencing Center for Infectious Disease"/>
            <person name="Wu L."/>
            <person name="Ma J."/>
        </authorList>
    </citation>
    <scope>NUCLEOTIDE SEQUENCE [LARGE SCALE GENOMIC DNA]</scope>
    <source>
        <strain evidence="2">CCUG 46385</strain>
    </source>
</reference>
<dbReference type="PANTHER" id="PTHR47473">
    <property type="entry name" value="BTA1P"/>
    <property type="match status" value="1"/>
</dbReference>
<organism evidence="1 2">
    <name type="scientific">Filifactor villosus</name>
    <dbReference type="NCBI Taxonomy" id="29374"/>
    <lineage>
        <taxon>Bacteria</taxon>
        <taxon>Bacillati</taxon>
        <taxon>Bacillota</taxon>
        <taxon>Clostridia</taxon>
        <taxon>Peptostreptococcales</taxon>
        <taxon>Filifactoraceae</taxon>
        <taxon>Filifactor</taxon>
    </lineage>
</organism>
<dbReference type="EMBL" id="JBHSHL010000002">
    <property type="protein sequence ID" value="MFC4803508.1"/>
    <property type="molecule type" value="Genomic_DNA"/>
</dbReference>
<dbReference type="InterPro" id="IPR021829">
    <property type="entry name" value="DUF3419"/>
</dbReference>
<dbReference type="Proteomes" id="UP001595916">
    <property type="component" value="Unassembled WGS sequence"/>
</dbReference>
<dbReference type="Pfam" id="PF11899">
    <property type="entry name" value="DUF3419"/>
    <property type="match status" value="1"/>
</dbReference>
<proteinExistence type="predicted"/>
<accession>A0ABV9QI96</accession>
<dbReference type="RefSeq" id="WP_379786940.1">
    <property type="nucleotide sequence ID" value="NZ_JBHSHL010000002.1"/>
</dbReference>
<sequence>MKGFVSKKRAKTGGDGRQMGRTDRFSFIRYANCWEDSRILAKALKIGRGQRGLSIASGGDNTFALLLEDPSEILAFDINPTQLFCTELKMRAIEVLDYEEALAFLGVKESGKRLQTLERLRGNLSEEAFSYFRSNADIVEGGVIHAGKFERYFQLFRRRIAPLFCRSVKLREFCDLDCPDRQKRFYDRHIDNLRFRSMFRIYFGVRVMGRLGRDKSFYRYVEEKGGVAQDIKRRFEYGISSTKNRSNPYLSYILKGNFEAEALPVYLQRENYELIRERVDRITLLHGGLGEIDSRLRFDFFNLSDIFEYVDEETFLIEADRLSRMCAKGARIAYWNMQNRRYFPEENFVLEKELSDELFRQNQSFFYRDFSVYHKEIKDRKSKYE</sequence>
<gene>
    <name evidence="1" type="ORF">ACFO4R_00285</name>
</gene>
<comment type="caution">
    <text evidence="1">The sequence shown here is derived from an EMBL/GenBank/DDBJ whole genome shotgun (WGS) entry which is preliminary data.</text>
</comment>
<keyword evidence="2" id="KW-1185">Reference proteome</keyword>